<dbReference type="PROSITE" id="PS50914">
    <property type="entry name" value="BON"/>
    <property type="match status" value="2"/>
</dbReference>
<evidence type="ECO:0000313" key="5">
    <source>
        <dbReference type="Proteomes" id="UP001203338"/>
    </source>
</evidence>
<dbReference type="Proteomes" id="UP001203338">
    <property type="component" value="Unassembled WGS sequence"/>
</dbReference>
<dbReference type="PANTHER" id="PTHR34606">
    <property type="entry name" value="BON DOMAIN-CONTAINING PROTEIN"/>
    <property type="match status" value="1"/>
</dbReference>
<reference evidence="4 5" key="1">
    <citation type="submission" date="2022-05" db="EMBL/GenBank/DDBJ databases">
        <authorList>
            <person name="Park J.-S."/>
        </authorList>
    </citation>
    <scope>NUCLEOTIDE SEQUENCE [LARGE SCALE GENOMIC DNA]</scope>
    <source>
        <strain evidence="4 5">2012CJ34-2</strain>
    </source>
</reference>
<dbReference type="InterPro" id="IPR007055">
    <property type="entry name" value="BON_dom"/>
</dbReference>
<gene>
    <name evidence="4" type="ORF">M3P05_03390</name>
</gene>
<dbReference type="RefSeq" id="WP_249697814.1">
    <property type="nucleotide sequence ID" value="NZ_JAMFLX010000003.1"/>
</dbReference>
<evidence type="ECO:0000256" key="1">
    <source>
        <dbReference type="SAM" id="Coils"/>
    </source>
</evidence>
<feature type="domain" description="BON" evidence="3">
    <location>
        <begin position="123"/>
        <end position="190"/>
    </location>
</feature>
<dbReference type="Pfam" id="PF04972">
    <property type="entry name" value="BON"/>
    <property type="match status" value="2"/>
</dbReference>
<accession>A0ABT0PC78</accession>
<dbReference type="InterPro" id="IPR051686">
    <property type="entry name" value="Lipoprotein_DolP"/>
</dbReference>
<evidence type="ECO:0000313" key="4">
    <source>
        <dbReference type="EMBL" id="MCL6268985.1"/>
    </source>
</evidence>
<dbReference type="PANTHER" id="PTHR34606:SF4">
    <property type="entry name" value="OUTER MEMBRANE LIPOPROTEIN DOLP"/>
    <property type="match status" value="1"/>
</dbReference>
<keyword evidence="2" id="KW-0732">Signal</keyword>
<dbReference type="Gene3D" id="3.40.1520.20">
    <property type="match status" value="1"/>
</dbReference>
<evidence type="ECO:0000259" key="3">
    <source>
        <dbReference type="PROSITE" id="PS50914"/>
    </source>
</evidence>
<keyword evidence="1" id="KW-0175">Coiled coil</keyword>
<feature type="signal peptide" evidence="2">
    <location>
        <begin position="1"/>
        <end position="21"/>
    </location>
</feature>
<name>A0ABT0PC78_9GAMM</name>
<dbReference type="EMBL" id="JAMFLX010000003">
    <property type="protein sequence ID" value="MCL6268985.1"/>
    <property type="molecule type" value="Genomic_DNA"/>
</dbReference>
<feature type="chain" id="PRO_5047450274" evidence="2">
    <location>
        <begin position="22"/>
        <end position="190"/>
    </location>
</feature>
<protein>
    <submittedName>
        <fullName evidence="4">BON domain-containing protein</fullName>
    </submittedName>
</protein>
<sequence>MRALLPILVCTLALISGCASTISAVREGPIEGNQGTRSIGAWVDDQGIETVISVNLKKAPGEPFKGSHIVVTSFNGYILLAGQVTSEDLKAQTEQIAREAKKARKVYNELEIAGPTTALVRTGDSWLTTKIKATMTAIEGFPVTRVKVVTENGTVYLMGLVTPREAEWAVSIVKESYGVQKIVKVFEYIR</sequence>
<proteinExistence type="predicted"/>
<keyword evidence="5" id="KW-1185">Reference proteome</keyword>
<organism evidence="4 5">
    <name type="scientific">Parendozoicomonas callyspongiae</name>
    <dbReference type="NCBI Taxonomy" id="2942213"/>
    <lineage>
        <taxon>Bacteria</taxon>
        <taxon>Pseudomonadati</taxon>
        <taxon>Pseudomonadota</taxon>
        <taxon>Gammaproteobacteria</taxon>
        <taxon>Oceanospirillales</taxon>
        <taxon>Endozoicomonadaceae</taxon>
        <taxon>Parendozoicomonas</taxon>
    </lineage>
</organism>
<comment type="caution">
    <text evidence="4">The sequence shown here is derived from an EMBL/GenBank/DDBJ whole genome shotgun (WGS) entry which is preliminary data.</text>
</comment>
<feature type="domain" description="BON" evidence="3">
    <location>
        <begin position="44"/>
        <end position="114"/>
    </location>
</feature>
<dbReference type="PROSITE" id="PS51257">
    <property type="entry name" value="PROKAR_LIPOPROTEIN"/>
    <property type="match status" value="1"/>
</dbReference>
<evidence type="ECO:0000256" key="2">
    <source>
        <dbReference type="SAM" id="SignalP"/>
    </source>
</evidence>
<feature type="coiled-coil region" evidence="1">
    <location>
        <begin position="86"/>
        <end position="113"/>
    </location>
</feature>